<name>A0AC61NM86_9FIRM</name>
<keyword evidence="2" id="KW-1185">Reference proteome</keyword>
<evidence type="ECO:0000313" key="2">
    <source>
        <dbReference type="Proteomes" id="UP000682782"/>
    </source>
</evidence>
<accession>A0AC61NM86</accession>
<sequence length="202" mass="23485">MELNKAGSQISILLDNGERYWLRYEDLAGTGIYKDAEMSEDAFFHWLKVRQYPRALNQAVAMLARRPCSSGEITSRLSRHRYTSEVIELVVYKLEKEKLLNDMDFCNQWIQYRLNRGYGPAVIRRELRSKGIAQEMIDTAFDSVNEEVGLDKAESLARKAWIRRKPDEDLRKSRQKVIGMLVRKGYSWDTARAACKSAENKL</sequence>
<reference evidence="1" key="1">
    <citation type="submission" date="2021-01" db="EMBL/GenBank/DDBJ databases">
        <title>Complete genome sequence of Clostridiales bacterium R-7.</title>
        <authorList>
            <person name="Mahoney-Kurpe S.C."/>
            <person name="Palevich N."/>
            <person name="Koike S."/>
            <person name="Moon C.D."/>
            <person name="Attwood G.T."/>
        </authorList>
    </citation>
    <scope>NUCLEOTIDE SEQUENCE</scope>
    <source>
        <strain evidence="1">R-7</strain>
    </source>
</reference>
<proteinExistence type="predicted"/>
<organism evidence="1 2">
    <name type="scientific">Aristaeella hokkaidonensis</name>
    <dbReference type="NCBI Taxonomy" id="3046382"/>
    <lineage>
        <taxon>Bacteria</taxon>
        <taxon>Bacillati</taxon>
        <taxon>Bacillota</taxon>
        <taxon>Clostridia</taxon>
        <taxon>Eubacteriales</taxon>
        <taxon>Aristaeellaceae</taxon>
        <taxon>Aristaeella</taxon>
    </lineage>
</organism>
<protein>
    <submittedName>
        <fullName evidence="1">Regulatory protein RecX</fullName>
    </submittedName>
</protein>
<dbReference type="EMBL" id="CP068393">
    <property type="protein sequence ID" value="QUC67943.1"/>
    <property type="molecule type" value="Genomic_DNA"/>
</dbReference>
<evidence type="ECO:0000313" key="1">
    <source>
        <dbReference type="EMBL" id="QUC67943.1"/>
    </source>
</evidence>
<gene>
    <name evidence="1" type="ORF">JYE49_04375</name>
</gene>
<dbReference type="Proteomes" id="UP000682782">
    <property type="component" value="Chromosome"/>
</dbReference>